<reference evidence="5" key="1">
    <citation type="submission" date="2020-01" db="EMBL/GenBank/DDBJ databases">
        <title>Development of genomics and gene disruption for Polysphondylium violaceum indicates a role for the polyketide synthase stlB in stalk morphogenesis.</title>
        <authorList>
            <person name="Narita B."/>
            <person name="Kawabe Y."/>
            <person name="Kin K."/>
            <person name="Saito T."/>
            <person name="Gibbs R."/>
            <person name="Kuspa A."/>
            <person name="Muzny D."/>
            <person name="Queller D."/>
            <person name="Richards S."/>
            <person name="Strassman J."/>
            <person name="Sucgang R."/>
            <person name="Worley K."/>
            <person name="Schaap P."/>
        </authorList>
    </citation>
    <scope>NUCLEOTIDE SEQUENCE</scope>
    <source>
        <strain evidence="5">QSvi11</strain>
    </source>
</reference>
<feature type="region of interest" description="Disordered" evidence="3">
    <location>
        <begin position="374"/>
        <end position="426"/>
    </location>
</feature>
<dbReference type="PROSITE" id="PS50048">
    <property type="entry name" value="ZN2_CY6_FUNGAL_2"/>
    <property type="match status" value="1"/>
</dbReference>
<dbReference type="PANTHER" id="PTHR47659">
    <property type="entry name" value="ZN(II)2CYS6 TRANSCRIPTION FACTOR (EUROFUNG)-RELATED"/>
    <property type="match status" value="1"/>
</dbReference>
<dbReference type="CDD" id="cd00067">
    <property type="entry name" value="GAL4"/>
    <property type="match status" value="1"/>
</dbReference>
<dbReference type="Proteomes" id="UP000695562">
    <property type="component" value="Unassembled WGS sequence"/>
</dbReference>
<dbReference type="GO" id="GO:0008270">
    <property type="term" value="F:zinc ion binding"/>
    <property type="evidence" value="ECO:0007669"/>
    <property type="project" value="InterPro"/>
</dbReference>
<evidence type="ECO:0000256" key="1">
    <source>
        <dbReference type="ARBA" id="ARBA00022723"/>
    </source>
</evidence>
<dbReference type="Gene3D" id="4.10.240.10">
    <property type="entry name" value="Zn(2)-C6 fungal-type DNA-binding domain"/>
    <property type="match status" value="1"/>
</dbReference>
<dbReference type="Pfam" id="PF00172">
    <property type="entry name" value="Zn_clus"/>
    <property type="match status" value="1"/>
</dbReference>
<evidence type="ECO:0000259" key="4">
    <source>
        <dbReference type="PROSITE" id="PS50048"/>
    </source>
</evidence>
<protein>
    <recommendedName>
        <fullName evidence="4">Zn(2)-C6 fungal-type domain-containing protein</fullName>
    </recommendedName>
</protein>
<accession>A0A8J4UPZ2</accession>
<feature type="domain" description="Zn(2)-C6 fungal-type" evidence="4">
    <location>
        <begin position="136"/>
        <end position="165"/>
    </location>
</feature>
<dbReference type="GO" id="GO:0000981">
    <property type="term" value="F:DNA-binding transcription factor activity, RNA polymerase II-specific"/>
    <property type="evidence" value="ECO:0007669"/>
    <property type="project" value="InterPro"/>
</dbReference>
<dbReference type="AlphaFoldDB" id="A0A8J4UPZ2"/>
<feature type="region of interest" description="Disordered" evidence="3">
    <location>
        <begin position="105"/>
        <end position="128"/>
    </location>
</feature>
<dbReference type="PANTHER" id="PTHR47659:SF7">
    <property type="entry name" value="FUNGAL TRANSCRIPTIONAL REGULATORY PROTEIN, N-TERMINAL DOMAIN-CONTAINING PROTEIN"/>
    <property type="match status" value="1"/>
</dbReference>
<organism evidence="5 6">
    <name type="scientific">Polysphondylium violaceum</name>
    <dbReference type="NCBI Taxonomy" id="133409"/>
    <lineage>
        <taxon>Eukaryota</taxon>
        <taxon>Amoebozoa</taxon>
        <taxon>Evosea</taxon>
        <taxon>Eumycetozoa</taxon>
        <taxon>Dictyostelia</taxon>
        <taxon>Dictyosteliales</taxon>
        <taxon>Dictyosteliaceae</taxon>
        <taxon>Polysphondylium</taxon>
    </lineage>
</organism>
<evidence type="ECO:0000313" key="6">
    <source>
        <dbReference type="Proteomes" id="UP000695562"/>
    </source>
</evidence>
<dbReference type="SUPFAM" id="SSF57701">
    <property type="entry name" value="Zn2/Cys6 DNA-binding domain"/>
    <property type="match status" value="1"/>
</dbReference>
<keyword evidence="2" id="KW-0539">Nucleus</keyword>
<comment type="caution">
    <text evidence="5">The sequence shown here is derived from an EMBL/GenBank/DDBJ whole genome shotgun (WGS) entry which is preliminary data.</text>
</comment>
<proteinExistence type="predicted"/>
<feature type="region of interest" description="Disordered" evidence="3">
    <location>
        <begin position="271"/>
        <end position="307"/>
    </location>
</feature>
<dbReference type="PROSITE" id="PS00463">
    <property type="entry name" value="ZN2_CY6_FUNGAL_1"/>
    <property type="match status" value="1"/>
</dbReference>
<evidence type="ECO:0000256" key="2">
    <source>
        <dbReference type="ARBA" id="ARBA00023242"/>
    </source>
</evidence>
<keyword evidence="6" id="KW-1185">Reference proteome</keyword>
<keyword evidence="1" id="KW-0479">Metal-binding</keyword>
<feature type="compositionally biased region" description="Low complexity" evidence="3">
    <location>
        <begin position="109"/>
        <end position="124"/>
    </location>
</feature>
<evidence type="ECO:0000256" key="3">
    <source>
        <dbReference type="SAM" id="MobiDB-lite"/>
    </source>
</evidence>
<dbReference type="SMART" id="SM00066">
    <property type="entry name" value="GAL4"/>
    <property type="match status" value="1"/>
</dbReference>
<evidence type="ECO:0000313" key="5">
    <source>
        <dbReference type="EMBL" id="KAF2069931.1"/>
    </source>
</evidence>
<name>A0A8J4UPZ2_9MYCE</name>
<dbReference type="EMBL" id="AJWJ01000571">
    <property type="protein sequence ID" value="KAF2069931.1"/>
    <property type="molecule type" value="Genomic_DNA"/>
</dbReference>
<dbReference type="InterPro" id="IPR050335">
    <property type="entry name" value="ERT1_acuK_gluconeogen_tf"/>
</dbReference>
<sequence>MFRSDNITLSTDGIQQNILGLGMDQHSNQDSLIDALINSTSPLDHHQQLQNHNSLIGDSHSACNVNHQDFSMIFQQHQHQPQEQAQQQEIIATCCPSEPKVKVEKQDPATTAAVTESTTTTTTAKEGPAKKRAKRACLNCRSSKVACDQQRPCTRCTKHGIEATCLDIPRKPKVCSKKPKVDKCEDDANNITTTTSTIAIPNSLIIIHNGQQIIPTGIDFFQNNYANSITATLPTVTTNFIQNESTKRVSKKSLNKKQQNNNNKVVVKNINNNNNNNNSNNNGIQLFNFNPSNNNNNNSNNNSNTTTFIGNQQQELLLTTIGNNPIVNSSPLSSPPQHLVSQQQMFNPQQPIQIINTTNGTICNTTMNAPVSDDVINASTSPQLSHSIPSSPLSSAQSTPLSCFPESSPSSPNPHQQQHHYQQQQQFKQLSFSNDQLLQPPQPTMMTTTSCTNGEQIESNNSNNALIHCSNIQSEIETVFNNINSMVVNTTEAFQEQIGSNSFGYCFKNPSFDGNSHLLTNNFVDTYPVNSQQQIKNNNNNNNNNNNMNQQQNVQILPEVLIAEFKKIHQSLEKITSFLQFQPRQQVYSQHPKDSLVPASNLWTPCLE</sequence>
<dbReference type="OrthoDB" id="2538135at2759"/>
<feature type="compositionally biased region" description="Low complexity" evidence="3">
    <location>
        <begin position="379"/>
        <end position="426"/>
    </location>
</feature>
<dbReference type="InterPro" id="IPR001138">
    <property type="entry name" value="Zn2Cys6_DnaBD"/>
</dbReference>
<dbReference type="InterPro" id="IPR036864">
    <property type="entry name" value="Zn2-C6_fun-type_DNA-bd_sf"/>
</dbReference>
<gene>
    <name evidence="5" type="ORF">CYY_008750</name>
</gene>